<dbReference type="EMBL" id="CM044708">
    <property type="protein sequence ID" value="KAI5650730.1"/>
    <property type="molecule type" value="Genomic_DNA"/>
</dbReference>
<evidence type="ECO:0000313" key="1">
    <source>
        <dbReference type="EMBL" id="KAI5650730.1"/>
    </source>
</evidence>
<gene>
    <name evidence="1" type="ORF">M9H77_36735</name>
</gene>
<comment type="caution">
    <text evidence="1">The sequence shown here is derived from an EMBL/GenBank/DDBJ whole genome shotgun (WGS) entry which is preliminary data.</text>
</comment>
<dbReference type="Proteomes" id="UP001060085">
    <property type="component" value="Linkage Group LG08"/>
</dbReference>
<proteinExistence type="predicted"/>
<sequence>MDAYNFQPLHGVGESYIPTTKSPLDGKFLSIPCSLVYTSRLKQYLDFLNDVRPKIYKVQGSLELSFFRVIVIIRLRLTRNDIISVRSVNLIVVVIDVTVQHRRMKYEDVKNFVN</sequence>
<accession>A0ACB9ZTJ4</accession>
<keyword evidence="2" id="KW-1185">Reference proteome</keyword>
<evidence type="ECO:0000313" key="2">
    <source>
        <dbReference type="Proteomes" id="UP001060085"/>
    </source>
</evidence>
<name>A0ACB9ZTJ4_CATRO</name>
<protein>
    <submittedName>
        <fullName evidence="1">Uncharacterized protein</fullName>
    </submittedName>
</protein>
<organism evidence="1 2">
    <name type="scientific">Catharanthus roseus</name>
    <name type="common">Madagascar periwinkle</name>
    <name type="synonym">Vinca rosea</name>
    <dbReference type="NCBI Taxonomy" id="4058"/>
    <lineage>
        <taxon>Eukaryota</taxon>
        <taxon>Viridiplantae</taxon>
        <taxon>Streptophyta</taxon>
        <taxon>Embryophyta</taxon>
        <taxon>Tracheophyta</taxon>
        <taxon>Spermatophyta</taxon>
        <taxon>Magnoliopsida</taxon>
        <taxon>eudicotyledons</taxon>
        <taxon>Gunneridae</taxon>
        <taxon>Pentapetalae</taxon>
        <taxon>asterids</taxon>
        <taxon>lamiids</taxon>
        <taxon>Gentianales</taxon>
        <taxon>Apocynaceae</taxon>
        <taxon>Rauvolfioideae</taxon>
        <taxon>Vinceae</taxon>
        <taxon>Catharanthinae</taxon>
        <taxon>Catharanthus</taxon>
    </lineage>
</organism>
<reference evidence="2" key="1">
    <citation type="journal article" date="2023" name="Nat. Plants">
        <title>Single-cell RNA sequencing provides a high-resolution roadmap for understanding the multicellular compartmentation of specialized metabolism.</title>
        <authorList>
            <person name="Sun S."/>
            <person name="Shen X."/>
            <person name="Li Y."/>
            <person name="Li Y."/>
            <person name="Wang S."/>
            <person name="Li R."/>
            <person name="Zhang H."/>
            <person name="Shen G."/>
            <person name="Guo B."/>
            <person name="Wei J."/>
            <person name="Xu J."/>
            <person name="St-Pierre B."/>
            <person name="Chen S."/>
            <person name="Sun C."/>
        </authorList>
    </citation>
    <scope>NUCLEOTIDE SEQUENCE [LARGE SCALE GENOMIC DNA]</scope>
</reference>